<sequence length="39" mass="4477">MKIMFQIVVLIQLITNSLPHVFQQTFSLSDSRVLTMALL</sequence>
<name>A0A0A8YY21_ARUDO</name>
<feature type="chain" id="PRO_5002043486" evidence="1">
    <location>
        <begin position="20"/>
        <end position="39"/>
    </location>
</feature>
<reference evidence="2" key="1">
    <citation type="submission" date="2014-09" db="EMBL/GenBank/DDBJ databases">
        <authorList>
            <person name="Magalhaes I.L.F."/>
            <person name="Oliveira U."/>
            <person name="Santos F.R."/>
            <person name="Vidigal T.H.D.A."/>
            <person name="Brescovit A.D."/>
            <person name="Santos A.J."/>
        </authorList>
    </citation>
    <scope>NUCLEOTIDE SEQUENCE</scope>
    <source>
        <tissue evidence="2">Shoot tissue taken approximately 20 cm above the soil surface</tissue>
    </source>
</reference>
<protein>
    <submittedName>
        <fullName evidence="2">Uncharacterized protein</fullName>
    </submittedName>
</protein>
<evidence type="ECO:0000313" key="2">
    <source>
        <dbReference type="EMBL" id="JAD27497.1"/>
    </source>
</evidence>
<organism evidence="2">
    <name type="scientific">Arundo donax</name>
    <name type="common">Giant reed</name>
    <name type="synonym">Donax arundinaceus</name>
    <dbReference type="NCBI Taxonomy" id="35708"/>
    <lineage>
        <taxon>Eukaryota</taxon>
        <taxon>Viridiplantae</taxon>
        <taxon>Streptophyta</taxon>
        <taxon>Embryophyta</taxon>
        <taxon>Tracheophyta</taxon>
        <taxon>Spermatophyta</taxon>
        <taxon>Magnoliopsida</taxon>
        <taxon>Liliopsida</taxon>
        <taxon>Poales</taxon>
        <taxon>Poaceae</taxon>
        <taxon>PACMAD clade</taxon>
        <taxon>Arundinoideae</taxon>
        <taxon>Arundineae</taxon>
        <taxon>Arundo</taxon>
    </lineage>
</organism>
<keyword evidence="1" id="KW-0732">Signal</keyword>
<accession>A0A0A8YY21</accession>
<dbReference type="AlphaFoldDB" id="A0A0A8YY21"/>
<evidence type="ECO:0000256" key="1">
    <source>
        <dbReference type="SAM" id="SignalP"/>
    </source>
</evidence>
<dbReference type="EMBL" id="GBRH01270398">
    <property type="protein sequence ID" value="JAD27497.1"/>
    <property type="molecule type" value="Transcribed_RNA"/>
</dbReference>
<feature type="signal peptide" evidence="1">
    <location>
        <begin position="1"/>
        <end position="19"/>
    </location>
</feature>
<proteinExistence type="predicted"/>
<reference evidence="2" key="2">
    <citation type="journal article" date="2015" name="Data Brief">
        <title>Shoot transcriptome of the giant reed, Arundo donax.</title>
        <authorList>
            <person name="Barrero R.A."/>
            <person name="Guerrero F.D."/>
            <person name="Moolhuijzen P."/>
            <person name="Goolsby J.A."/>
            <person name="Tidwell J."/>
            <person name="Bellgard S.E."/>
            <person name="Bellgard M.I."/>
        </authorList>
    </citation>
    <scope>NUCLEOTIDE SEQUENCE</scope>
    <source>
        <tissue evidence="2">Shoot tissue taken approximately 20 cm above the soil surface</tissue>
    </source>
</reference>